<dbReference type="Gene3D" id="3.30.420.10">
    <property type="entry name" value="Ribonuclease H-like superfamily/Ribonuclease H"/>
    <property type="match status" value="2"/>
</dbReference>
<evidence type="ECO:0000256" key="1">
    <source>
        <dbReference type="SAM" id="MobiDB-lite"/>
    </source>
</evidence>
<keyword evidence="5" id="KW-0548">Nucleotidyltransferase</keyword>
<dbReference type="Gene3D" id="1.10.340.70">
    <property type="match status" value="1"/>
</dbReference>
<keyword evidence="5" id="KW-0695">RNA-directed DNA polymerase</keyword>
<evidence type="ECO:0000259" key="3">
    <source>
        <dbReference type="Pfam" id="PF17919"/>
    </source>
</evidence>
<accession>A0ABQ5BLR7</accession>
<keyword evidence="5" id="KW-0808">Transferase</keyword>
<dbReference type="PANTHER" id="PTHR48475">
    <property type="entry name" value="RIBONUCLEASE H"/>
    <property type="match status" value="1"/>
</dbReference>
<dbReference type="InterPro" id="IPR002156">
    <property type="entry name" value="RNaseH_domain"/>
</dbReference>
<dbReference type="GO" id="GO:0003964">
    <property type="term" value="F:RNA-directed DNA polymerase activity"/>
    <property type="evidence" value="ECO:0007669"/>
    <property type="project" value="UniProtKB-KW"/>
</dbReference>
<reference evidence="5" key="1">
    <citation type="journal article" date="2022" name="Int. J. Mol. Sci.">
        <title>Draft Genome of Tanacetum Coccineum: Genomic Comparison of Closely Related Tanacetum-Family Plants.</title>
        <authorList>
            <person name="Yamashiro T."/>
            <person name="Shiraishi A."/>
            <person name="Nakayama K."/>
            <person name="Satake H."/>
        </authorList>
    </citation>
    <scope>NUCLEOTIDE SEQUENCE</scope>
</reference>
<dbReference type="InterPro" id="IPR043502">
    <property type="entry name" value="DNA/RNA_pol_sf"/>
</dbReference>
<feature type="region of interest" description="Disordered" evidence="1">
    <location>
        <begin position="440"/>
        <end position="467"/>
    </location>
</feature>
<feature type="domain" description="Reverse transcriptase/retrotransposon-derived protein RNase H-like" evidence="3">
    <location>
        <begin position="5"/>
        <end position="79"/>
    </location>
</feature>
<dbReference type="SUPFAM" id="SSF53098">
    <property type="entry name" value="Ribonuclease H-like"/>
    <property type="match status" value="1"/>
</dbReference>
<dbReference type="EMBL" id="BQNB010013413">
    <property type="protein sequence ID" value="GJT15656.1"/>
    <property type="molecule type" value="Genomic_DNA"/>
</dbReference>
<dbReference type="PANTHER" id="PTHR48475:SF2">
    <property type="entry name" value="RIBONUCLEASE H"/>
    <property type="match status" value="1"/>
</dbReference>
<dbReference type="InterPro" id="IPR012337">
    <property type="entry name" value="RNaseH-like_sf"/>
</dbReference>
<feature type="domain" description="RNase H type-1" evidence="2">
    <location>
        <begin position="112"/>
        <end position="153"/>
    </location>
</feature>
<dbReference type="Proteomes" id="UP001151760">
    <property type="component" value="Unassembled WGS sequence"/>
</dbReference>
<evidence type="ECO:0000313" key="6">
    <source>
        <dbReference type="Proteomes" id="UP001151760"/>
    </source>
</evidence>
<feature type="compositionally biased region" description="Basic and acidic residues" evidence="1">
    <location>
        <begin position="440"/>
        <end position="461"/>
    </location>
</feature>
<keyword evidence="6" id="KW-1185">Reference proteome</keyword>
<feature type="domain" description="Integrase zinc-binding" evidence="4">
    <location>
        <begin position="247"/>
        <end position="298"/>
    </location>
</feature>
<dbReference type="InterPro" id="IPR036397">
    <property type="entry name" value="RNaseH_sf"/>
</dbReference>
<name>A0ABQ5BLR7_9ASTR</name>
<dbReference type="Pfam" id="PF17921">
    <property type="entry name" value="Integrase_H2C2"/>
    <property type="match status" value="1"/>
</dbReference>
<proteinExistence type="predicted"/>
<dbReference type="Pfam" id="PF13456">
    <property type="entry name" value="RVT_3"/>
    <property type="match status" value="1"/>
</dbReference>
<sequence>MKKFMEILPTLTAPMKGEALTMYLTASTESIGAALFVKRDKRQLPIYFVSRVLQGAELNYPALEKLILALVHATRRLRRTNANQPEGKEYTYALSFEFKTTNNEAEYKGAYKAKQPIINEYLKKIKEVLRSFDSYTLKHIQKNQNKKADALSELASITFEHLTKEVLVEVLAKRSIDNNEVLQVEVKEGESWMTPIHEYLLSGLLPEDPRESRKIGIKAPQYKLIKGSLYNKSFFTPWLRCIAHPQVNNIIKEIHKGSCGFNAEPRSMVVKITKQGYYWPSMHRDVAKVIQNCAKCKEQSMAKKAAGNEAIAAGSVWPFNHWGVSILGPLPTPPEVEKFAWEYIICIFGVPRTISSKEEKHFKKGIFADLCKGLKITQSFSSTIEHTKIMNHIEKQLTRSQQGWVVLWVHRTLSRNSQKETPFSLTYGFEAIIPTTESFVPKDNRSSTKENAKRKESKEVALVEEAY</sequence>
<comment type="caution">
    <text evidence="5">The sequence shown here is derived from an EMBL/GenBank/DDBJ whole genome shotgun (WGS) entry which is preliminary data.</text>
</comment>
<dbReference type="InterPro" id="IPR041588">
    <property type="entry name" value="Integrase_H2C2"/>
</dbReference>
<dbReference type="SUPFAM" id="SSF56672">
    <property type="entry name" value="DNA/RNA polymerases"/>
    <property type="match status" value="1"/>
</dbReference>
<reference evidence="5" key="2">
    <citation type="submission" date="2022-01" db="EMBL/GenBank/DDBJ databases">
        <authorList>
            <person name="Yamashiro T."/>
            <person name="Shiraishi A."/>
            <person name="Satake H."/>
            <person name="Nakayama K."/>
        </authorList>
    </citation>
    <scope>NUCLEOTIDE SEQUENCE</scope>
</reference>
<evidence type="ECO:0000259" key="2">
    <source>
        <dbReference type="Pfam" id="PF13456"/>
    </source>
</evidence>
<protein>
    <submittedName>
        <fullName evidence="5">Reverse transcriptase domain-containing protein</fullName>
    </submittedName>
</protein>
<evidence type="ECO:0000259" key="4">
    <source>
        <dbReference type="Pfam" id="PF17921"/>
    </source>
</evidence>
<organism evidence="5 6">
    <name type="scientific">Tanacetum coccineum</name>
    <dbReference type="NCBI Taxonomy" id="301880"/>
    <lineage>
        <taxon>Eukaryota</taxon>
        <taxon>Viridiplantae</taxon>
        <taxon>Streptophyta</taxon>
        <taxon>Embryophyta</taxon>
        <taxon>Tracheophyta</taxon>
        <taxon>Spermatophyta</taxon>
        <taxon>Magnoliopsida</taxon>
        <taxon>eudicotyledons</taxon>
        <taxon>Gunneridae</taxon>
        <taxon>Pentapetalae</taxon>
        <taxon>asterids</taxon>
        <taxon>campanulids</taxon>
        <taxon>Asterales</taxon>
        <taxon>Asteraceae</taxon>
        <taxon>Asteroideae</taxon>
        <taxon>Anthemideae</taxon>
        <taxon>Anthemidinae</taxon>
        <taxon>Tanacetum</taxon>
    </lineage>
</organism>
<dbReference type="Pfam" id="PF17919">
    <property type="entry name" value="RT_RNaseH_2"/>
    <property type="match status" value="1"/>
</dbReference>
<evidence type="ECO:0000313" key="5">
    <source>
        <dbReference type="EMBL" id="GJT15656.1"/>
    </source>
</evidence>
<dbReference type="InterPro" id="IPR041577">
    <property type="entry name" value="RT_RNaseH_2"/>
</dbReference>
<gene>
    <name evidence="5" type="ORF">Tco_0874362</name>
</gene>